<reference evidence="2 3" key="1">
    <citation type="submission" date="2019-03" db="EMBL/GenBank/DDBJ databases">
        <title>Genomic Encyclopedia of Type Strains, Phase IV (KMG-IV): sequencing the most valuable type-strain genomes for metagenomic binning, comparative biology and taxonomic classification.</title>
        <authorList>
            <person name="Goeker M."/>
        </authorList>
    </citation>
    <scope>NUCLEOTIDE SEQUENCE [LARGE SCALE GENOMIC DNA]</scope>
    <source>
        <strain evidence="2 3">DSM 14836</strain>
    </source>
</reference>
<dbReference type="EMBL" id="SLXM01000006">
    <property type="protein sequence ID" value="TCP24216.1"/>
    <property type="molecule type" value="Genomic_DNA"/>
</dbReference>
<dbReference type="Gene3D" id="1.25.40.10">
    <property type="entry name" value="Tetratricopeptide repeat domain"/>
    <property type="match status" value="1"/>
</dbReference>
<evidence type="ECO:0000256" key="1">
    <source>
        <dbReference type="SAM" id="Phobius"/>
    </source>
</evidence>
<protein>
    <recommendedName>
        <fullName evidence="4">Tetratricopeptide repeat protein</fullName>
    </recommendedName>
</protein>
<dbReference type="Proteomes" id="UP000294564">
    <property type="component" value="Unassembled WGS sequence"/>
</dbReference>
<feature type="transmembrane region" description="Helical" evidence="1">
    <location>
        <begin position="84"/>
        <end position="102"/>
    </location>
</feature>
<dbReference type="RefSeq" id="WP_132794897.1">
    <property type="nucleotide sequence ID" value="NZ_SLXM01000006.1"/>
</dbReference>
<dbReference type="InterPro" id="IPR011990">
    <property type="entry name" value="TPR-like_helical_dom_sf"/>
</dbReference>
<name>A0A4V2SLP1_9FLAO</name>
<gene>
    <name evidence="2" type="ORF">EV195_10613</name>
</gene>
<keyword evidence="1" id="KW-0812">Transmembrane</keyword>
<keyword evidence="3" id="KW-1185">Reference proteome</keyword>
<keyword evidence="1" id="KW-1133">Transmembrane helix</keyword>
<evidence type="ECO:0000313" key="3">
    <source>
        <dbReference type="Proteomes" id="UP000294564"/>
    </source>
</evidence>
<accession>A0A4V2SLP1</accession>
<dbReference type="SUPFAM" id="SSF48452">
    <property type="entry name" value="TPR-like"/>
    <property type="match status" value="1"/>
</dbReference>
<evidence type="ECO:0000313" key="2">
    <source>
        <dbReference type="EMBL" id="TCP24216.1"/>
    </source>
</evidence>
<organism evidence="2 3">
    <name type="scientific">Tenacibaculum skagerrakense</name>
    <dbReference type="NCBI Taxonomy" id="186571"/>
    <lineage>
        <taxon>Bacteria</taxon>
        <taxon>Pseudomonadati</taxon>
        <taxon>Bacteroidota</taxon>
        <taxon>Flavobacteriia</taxon>
        <taxon>Flavobacteriales</taxon>
        <taxon>Flavobacteriaceae</taxon>
        <taxon>Tenacibaculum</taxon>
    </lineage>
</organism>
<proteinExistence type="predicted"/>
<evidence type="ECO:0008006" key="4">
    <source>
        <dbReference type="Google" id="ProtNLM"/>
    </source>
</evidence>
<comment type="caution">
    <text evidence="2">The sequence shown here is derived from an EMBL/GenBank/DDBJ whole genome shotgun (WGS) entry which is preliminary data.</text>
</comment>
<dbReference type="AlphaFoldDB" id="A0A4V2SLP1"/>
<keyword evidence="1" id="KW-0472">Membrane</keyword>
<sequence length="240" mass="28091">MEYKFLVFEQYLAGELLGEELTKFENLLQTDIDFNESFNLYKETHTLLESNFKNKKEQQEFENNLKKISGKHFKKTRSTGSKKWYYSVAASIALLISVYLFYPNSELSYEEYVEYPNVNFTVRGNENTTLLDAQKAFNKKDFDTASKLFSEALKKDTENTELKLYKGFSLIEINQFQEATILLKPIATGSSSYKYTAIWYLALSNLKQEKYSECKELLTQLPTEFTQYKKAQKLLKNLPK</sequence>
<dbReference type="OrthoDB" id="979271at2"/>